<dbReference type="PANTHER" id="PTHR43114">
    <property type="entry name" value="ADENINE DEAMINASE"/>
    <property type="match status" value="1"/>
</dbReference>
<reference evidence="7 8" key="1">
    <citation type="submission" date="2015-11" db="EMBL/GenBank/DDBJ databases">
        <title>Genomic analysis of 38 Legionella species identifies large and diverse effector repertoires.</title>
        <authorList>
            <person name="Burstein D."/>
            <person name="Amaro F."/>
            <person name="Zusman T."/>
            <person name="Lifshitz Z."/>
            <person name="Cohen O."/>
            <person name="Gilbert J.A."/>
            <person name="Pupko T."/>
            <person name="Shuman H.A."/>
            <person name="Segal G."/>
        </authorList>
    </citation>
    <scope>NUCLEOTIDE SEQUENCE [LARGE SCALE GENOMIC DNA]</scope>
    <source>
        <strain evidence="7 8">ATCC 49180</strain>
    </source>
</reference>
<feature type="domain" description="Adenosine deaminase" evidence="6">
    <location>
        <begin position="4"/>
        <end position="63"/>
    </location>
</feature>
<dbReference type="STRING" id="40335.Ltuc_2880"/>
<evidence type="ECO:0000256" key="3">
    <source>
        <dbReference type="ARBA" id="ARBA00022723"/>
    </source>
</evidence>
<dbReference type="GO" id="GO:0043103">
    <property type="term" value="P:hypoxanthine salvage"/>
    <property type="evidence" value="ECO:0007669"/>
    <property type="project" value="TreeGrafter"/>
</dbReference>
<dbReference type="Pfam" id="PF00962">
    <property type="entry name" value="A_deaminase"/>
    <property type="match status" value="1"/>
</dbReference>
<accession>A0A0W0ZNR2</accession>
<dbReference type="InterPro" id="IPR032466">
    <property type="entry name" value="Metal_Hydrolase"/>
</dbReference>
<evidence type="ECO:0000256" key="1">
    <source>
        <dbReference type="ARBA" id="ARBA00001947"/>
    </source>
</evidence>
<dbReference type="PATRIC" id="fig|40335.7.peg.3082"/>
<evidence type="ECO:0000313" key="8">
    <source>
        <dbReference type="Proteomes" id="UP000054693"/>
    </source>
</evidence>
<proteinExistence type="inferred from homology"/>
<comment type="similarity">
    <text evidence="2">Belongs to the metallo-dependent hydrolases superfamily. Adenosine and AMP deaminases family.</text>
</comment>
<keyword evidence="3" id="KW-0479">Metal-binding</keyword>
<organism evidence="7 8">
    <name type="scientific">Legionella tucsonensis</name>
    <dbReference type="NCBI Taxonomy" id="40335"/>
    <lineage>
        <taxon>Bacteria</taxon>
        <taxon>Pseudomonadati</taxon>
        <taxon>Pseudomonadota</taxon>
        <taxon>Gammaproteobacteria</taxon>
        <taxon>Legionellales</taxon>
        <taxon>Legionellaceae</taxon>
        <taxon>Legionella</taxon>
    </lineage>
</organism>
<dbReference type="GO" id="GO:0046872">
    <property type="term" value="F:metal ion binding"/>
    <property type="evidence" value="ECO:0007669"/>
    <property type="project" value="UniProtKB-KW"/>
</dbReference>
<evidence type="ECO:0000256" key="4">
    <source>
        <dbReference type="ARBA" id="ARBA00022801"/>
    </source>
</evidence>
<comment type="cofactor">
    <cofactor evidence="1">
        <name>Zn(2+)</name>
        <dbReference type="ChEBI" id="CHEBI:29105"/>
    </cofactor>
</comment>
<name>A0A0W0ZNR2_9GAMM</name>
<keyword evidence="4 7" id="KW-0378">Hydrolase</keyword>
<evidence type="ECO:0000259" key="6">
    <source>
        <dbReference type="Pfam" id="PF00962"/>
    </source>
</evidence>
<evidence type="ECO:0000313" key="7">
    <source>
        <dbReference type="EMBL" id="KTD70869.1"/>
    </source>
</evidence>
<dbReference type="AlphaFoldDB" id="A0A0W0ZNR2"/>
<dbReference type="InterPro" id="IPR006330">
    <property type="entry name" value="Ado/ade_deaminase"/>
</dbReference>
<evidence type="ECO:0000256" key="2">
    <source>
        <dbReference type="ARBA" id="ARBA00006676"/>
    </source>
</evidence>
<dbReference type="Gene3D" id="3.20.20.140">
    <property type="entry name" value="Metal-dependent hydrolases"/>
    <property type="match status" value="1"/>
</dbReference>
<protein>
    <submittedName>
        <fullName evidence="7">Adenosine deaminase</fullName>
        <ecNumber evidence="7">3.5.4.4</ecNumber>
    </submittedName>
</protein>
<comment type="caution">
    <text evidence="7">The sequence shown here is derived from an EMBL/GenBank/DDBJ whole genome shotgun (WGS) entry which is preliminary data.</text>
</comment>
<keyword evidence="5" id="KW-0862">Zinc</keyword>
<dbReference type="GO" id="GO:0000034">
    <property type="term" value="F:adenine deaminase activity"/>
    <property type="evidence" value="ECO:0007669"/>
    <property type="project" value="TreeGrafter"/>
</dbReference>
<dbReference type="GO" id="GO:0006146">
    <property type="term" value="P:adenine catabolic process"/>
    <property type="evidence" value="ECO:0007669"/>
    <property type="project" value="TreeGrafter"/>
</dbReference>
<gene>
    <name evidence="7" type="primary">add_3</name>
    <name evidence="7" type="ORF">Ltuc_2880</name>
</gene>
<dbReference type="PANTHER" id="PTHR43114:SF6">
    <property type="entry name" value="ADENINE DEAMINASE"/>
    <property type="match status" value="1"/>
</dbReference>
<dbReference type="SUPFAM" id="SSF51556">
    <property type="entry name" value="Metallo-dependent hydrolases"/>
    <property type="match status" value="1"/>
</dbReference>
<keyword evidence="8" id="KW-1185">Reference proteome</keyword>
<evidence type="ECO:0000256" key="5">
    <source>
        <dbReference type="ARBA" id="ARBA00022833"/>
    </source>
</evidence>
<dbReference type="Proteomes" id="UP000054693">
    <property type="component" value="Unassembled WGS sequence"/>
</dbReference>
<dbReference type="EC" id="3.5.4.4" evidence="7"/>
<sequence>MALPKVELHIHIEGTLEPDLMFLLAERNKIALPYTNPDELFAAYQFTDLQSFLNLYYAGTNVL</sequence>
<dbReference type="InterPro" id="IPR001365">
    <property type="entry name" value="A_deaminase_dom"/>
</dbReference>
<dbReference type="GO" id="GO:0005829">
    <property type="term" value="C:cytosol"/>
    <property type="evidence" value="ECO:0007669"/>
    <property type="project" value="TreeGrafter"/>
</dbReference>
<dbReference type="EMBL" id="LNZA01000012">
    <property type="protein sequence ID" value="KTD70869.1"/>
    <property type="molecule type" value="Genomic_DNA"/>
</dbReference>